<keyword evidence="4 8" id="KW-0349">Heme</keyword>
<feature type="binding site" description="axial binding residue" evidence="8">
    <location>
        <position position="448"/>
    </location>
    <ligand>
        <name>heme</name>
        <dbReference type="ChEBI" id="CHEBI:30413"/>
    </ligand>
    <ligandPart>
        <name>Fe</name>
        <dbReference type="ChEBI" id="CHEBI:18248"/>
    </ligandPart>
</feature>
<accession>A0AAV5X019</accession>
<dbReference type="CDD" id="cd20628">
    <property type="entry name" value="CYP4"/>
    <property type="match status" value="1"/>
</dbReference>
<comment type="cofactor">
    <cofactor evidence="1 8">
        <name>heme</name>
        <dbReference type="ChEBI" id="CHEBI:30413"/>
    </cofactor>
</comment>
<comment type="caution">
    <text evidence="9">The sequence shown here is derived from an EMBL/GenBank/DDBJ whole genome shotgun (WGS) entry which is preliminary data.</text>
</comment>
<dbReference type="PANTHER" id="PTHR24291:SF194">
    <property type="entry name" value="CYTOCHROME P450 FAMILY"/>
    <property type="match status" value="1"/>
</dbReference>
<dbReference type="GO" id="GO:0016705">
    <property type="term" value="F:oxidoreductase activity, acting on paired donors, with incorporation or reduction of molecular oxygen"/>
    <property type="evidence" value="ECO:0007669"/>
    <property type="project" value="InterPro"/>
</dbReference>
<name>A0AAV5X019_9BILA</name>
<evidence type="ECO:0008006" key="11">
    <source>
        <dbReference type="Google" id="ProtNLM"/>
    </source>
</evidence>
<organism evidence="9 10">
    <name type="scientific">Pristionchus fissidentatus</name>
    <dbReference type="NCBI Taxonomy" id="1538716"/>
    <lineage>
        <taxon>Eukaryota</taxon>
        <taxon>Metazoa</taxon>
        <taxon>Ecdysozoa</taxon>
        <taxon>Nematoda</taxon>
        <taxon>Chromadorea</taxon>
        <taxon>Rhabditida</taxon>
        <taxon>Rhabditina</taxon>
        <taxon>Diplogasteromorpha</taxon>
        <taxon>Diplogasteroidea</taxon>
        <taxon>Neodiplogasteridae</taxon>
        <taxon>Pristionchus</taxon>
    </lineage>
</organism>
<dbReference type="GO" id="GO:0020037">
    <property type="term" value="F:heme binding"/>
    <property type="evidence" value="ECO:0007669"/>
    <property type="project" value="InterPro"/>
</dbReference>
<dbReference type="PRINTS" id="PR00385">
    <property type="entry name" value="P450"/>
</dbReference>
<evidence type="ECO:0000256" key="1">
    <source>
        <dbReference type="ARBA" id="ARBA00001971"/>
    </source>
</evidence>
<dbReference type="InterPro" id="IPR002403">
    <property type="entry name" value="Cyt_P450_E_grp-IV"/>
</dbReference>
<dbReference type="GO" id="GO:0005506">
    <property type="term" value="F:iron ion binding"/>
    <property type="evidence" value="ECO:0007669"/>
    <property type="project" value="InterPro"/>
</dbReference>
<dbReference type="Pfam" id="PF00067">
    <property type="entry name" value="p450"/>
    <property type="match status" value="1"/>
</dbReference>
<dbReference type="SUPFAM" id="SSF48264">
    <property type="entry name" value="Cytochrome P450"/>
    <property type="match status" value="1"/>
</dbReference>
<evidence type="ECO:0000256" key="5">
    <source>
        <dbReference type="ARBA" id="ARBA00022723"/>
    </source>
</evidence>
<dbReference type="GO" id="GO:0004497">
    <property type="term" value="F:monooxygenase activity"/>
    <property type="evidence" value="ECO:0007669"/>
    <property type="project" value="UniProtKB-KW"/>
</dbReference>
<keyword evidence="5 8" id="KW-0479">Metal-binding</keyword>
<feature type="non-terminal residue" evidence="9">
    <location>
        <position position="1"/>
    </location>
</feature>
<gene>
    <name evidence="9" type="ORF">PFISCL1PPCAC_26649</name>
</gene>
<reference evidence="9" key="1">
    <citation type="submission" date="2023-10" db="EMBL/GenBank/DDBJ databases">
        <title>Genome assembly of Pristionchus species.</title>
        <authorList>
            <person name="Yoshida K."/>
            <person name="Sommer R.J."/>
        </authorList>
    </citation>
    <scope>NUCLEOTIDE SEQUENCE</scope>
    <source>
        <strain evidence="9">RS5133</strain>
    </source>
</reference>
<evidence type="ECO:0000256" key="4">
    <source>
        <dbReference type="ARBA" id="ARBA00022617"/>
    </source>
</evidence>
<keyword evidence="7" id="KW-0503">Monooxygenase</keyword>
<evidence type="ECO:0000256" key="2">
    <source>
        <dbReference type="ARBA" id="ARBA00003690"/>
    </source>
</evidence>
<dbReference type="Proteomes" id="UP001432322">
    <property type="component" value="Unassembled WGS sequence"/>
</dbReference>
<comment type="similarity">
    <text evidence="3">Belongs to the cytochrome P450 family.</text>
</comment>
<dbReference type="AlphaFoldDB" id="A0AAV5X019"/>
<dbReference type="PANTHER" id="PTHR24291">
    <property type="entry name" value="CYTOCHROME P450 FAMILY 4"/>
    <property type="match status" value="1"/>
</dbReference>
<keyword evidence="6 8" id="KW-0408">Iron</keyword>
<keyword evidence="7" id="KW-0560">Oxidoreductase</keyword>
<dbReference type="EMBL" id="BTSY01000007">
    <property type="protein sequence ID" value="GMT35352.1"/>
    <property type="molecule type" value="Genomic_DNA"/>
</dbReference>
<evidence type="ECO:0000256" key="7">
    <source>
        <dbReference type="ARBA" id="ARBA00023033"/>
    </source>
</evidence>
<dbReference type="GO" id="GO:0005789">
    <property type="term" value="C:endoplasmic reticulum membrane"/>
    <property type="evidence" value="ECO:0007669"/>
    <property type="project" value="UniProtKB-SubCell"/>
</dbReference>
<evidence type="ECO:0000256" key="3">
    <source>
        <dbReference type="ARBA" id="ARBA00010617"/>
    </source>
</evidence>
<protein>
    <recommendedName>
        <fullName evidence="11">Cytochrome P450</fullName>
    </recommendedName>
</protein>
<dbReference type="PRINTS" id="PR00465">
    <property type="entry name" value="EP450IV"/>
</dbReference>
<sequence length="502" mass="58327">RAMIGFLFCVAAAIYYLPMIFKKVAEWIHQYPHIKKLPGPTGLPIVGSILELAGDGKTTDTSTAPLLYWMKCAEKARAEGHQIFSMTYLGRTITFPLNGEMMKIICESPEQLMKGKDYEYLRPWVGDGILLSVGERWKKCRKFFSPMFHFTMLEGYLETFNKHAKVFVEEVSKMDGQEIDMFTYTKRCSLDIITDAAMGVSFDIQKNPDHSYPHAIEVYTLFSQRHNTEPQMWFTLIWFLFYHRQYKHALDGLNNLTEQILKERLKRVQSGDVDLNAKKKPLIDHFLGLYEKGDMTMRDVHYEINAVIFGGHDTTSAAMSWVYWALATQPHFQQQCYEEIHAIFGDDDRECTHEDLKAMEFTERFIREVMRIFAPVPAVERELTSDFQMGNYLLPKGTEIFICAFVLHHNPEAYPDPWKFDPDRFLMENIEKRHPYDYIPFCAGQRSCLGQKFAMQEMKILTSGILRKLSLHSDRNLLDQGFATEVVLKPTLGSKMTVKLRK</sequence>
<evidence type="ECO:0000256" key="6">
    <source>
        <dbReference type="ARBA" id="ARBA00023004"/>
    </source>
</evidence>
<dbReference type="InterPro" id="IPR050196">
    <property type="entry name" value="Cytochrome_P450_Monoox"/>
</dbReference>
<proteinExistence type="inferred from homology"/>
<dbReference type="Gene3D" id="1.10.630.10">
    <property type="entry name" value="Cytochrome P450"/>
    <property type="match status" value="1"/>
</dbReference>
<evidence type="ECO:0000313" key="9">
    <source>
        <dbReference type="EMBL" id="GMT35352.1"/>
    </source>
</evidence>
<dbReference type="InterPro" id="IPR001128">
    <property type="entry name" value="Cyt_P450"/>
</dbReference>
<dbReference type="InterPro" id="IPR036396">
    <property type="entry name" value="Cyt_P450_sf"/>
</dbReference>
<evidence type="ECO:0000313" key="10">
    <source>
        <dbReference type="Proteomes" id="UP001432322"/>
    </source>
</evidence>
<comment type="function">
    <text evidence="2">May be involved in the metabolism of insect hormones and in the breakdown of synthetic insecticides.</text>
</comment>
<evidence type="ECO:0000256" key="8">
    <source>
        <dbReference type="PIRSR" id="PIRSR602403-1"/>
    </source>
</evidence>
<keyword evidence="10" id="KW-1185">Reference proteome</keyword>